<evidence type="ECO:0000313" key="1">
    <source>
        <dbReference type="EMBL" id="BBU22486.1"/>
    </source>
</evidence>
<name>A0AAD1H073_MYCXE</name>
<dbReference type="Pfam" id="PF07371">
    <property type="entry name" value="DUF1490"/>
    <property type="match status" value="1"/>
</dbReference>
<dbReference type="KEGG" id="mxe:MYXE_22760"/>
<reference evidence="1 2" key="1">
    <citation type="submission" date="2019-12" db="EMBL/GenBank/DDBJ databases">
        <title>Complete genome sequence of Mycolicibacterium xenopi str. JCM15661T.</title>
        <authorList>
            <person name="Yoshida M."/>
            <person name="Fukano H."/>
            <person name="Asakura T."/>
            <person name="Hoshino Y."/>
        </authorList>
    </citation>
    <scope>NUCLEOTIDE SEQUENCE [LARGE SCALE GENOMIC DNA]</scope>
    <source>
        <strain evidence="1 2">JCM 15661T</strain>
    </source>
</reference>
<evidence type="ECO:0008006" key="3">
    <source>
        <dbReference type="Google" id="ProtNLM"/>
    </source>
</evidence>
<sequence length="95" mass="9963">MAVEIQESFGKSGTMVLAGVVGVGAYELLCKVVGKAPIHQARVAATELGLRGTRQAERAAESARLKLADVMAEARERIGKEAPAPAVTGVDEHEH</sequence>
<organism evidence="1 2">
    <name type="scientific">Mycobacterium xenopi</name>
    <dbReference type="NCBI Taxonomy" id="1789"/>
    <lineage>
        <taxon>Bacteria</taxon>
        <taxon>Bacillati</taxon>
        <taxon>Actinomycetota</taxon>
        <taxon>Actinomycetes</taxon>
        <taxon>Mycobacteriales</taxon>
        <taxon>Mycobacteriaceae</taxon>
        <taxon>Mycobacterium</taxon>
    </lineage>
</organism>
<protein>
    <recommendedName>
        <fullName evidence="3">IrpA</fullName>
    </recommendedName>
</protein>
<dbReference type="InterPro" id="IPR009963">
    <property type="entry name" value="DUF1490"/>
</dbReference>
<evidence type="ECO:0000313" key="2">
    <source>
        <dbReference type="Proteomes" id="UP000464624"/>
    </source>
</evidence>
<dbReference type="Proteomes" id="UP000464624">
    <property type="component" value="Chromosome"/>
</dbReference>
<proteinExistence type="predicted"/>
<dbReference type="AlphaFoldDB" id="A0AAD1H073"/>
<gene>
    <name evidence="1" type="ORF">MYXE_22760</name>
</gene>
<dbReference type="EMBL" id="AP022314">
    <property type="protein sequence ID" value="BBU22486.1"/>
    <property type="molecule type" value="Genomic_DNA"/>
</dbReference>
<accession>A0AAD1H073</accession>